<dbReference type="KEGG" id="tnr:Thena_1821"/>
<dbReference type="HOGENOM" id="CLU_3206360_0_0_9"/>
<dbReference type="STRING" id="747365.Thena_1821"/>
<dbReference type="EMBL" id="CP002690">
    <property type="protein sequence ID" value="AEE15427.1"/>
    <property type="molecule type" value="Genomic_DNA"/>
</dbReference>
<dbReference type="AlphaFoldDB" id="M1E649"/>
<dbReference type="Proteomes" id="UP000011765">
    <property type="component" value="Chromosome"/>
</dbReference>
<gene>
    <name evidence="1" type="ORF">Thena_1821</name>
</gene>
<reference evidence="1 2" key="1">
    <citation type="submission" date="2011-04" db="EMBL/GenBank/DDBJ databases">
        <title>The complete genome of Thermodesulfobium narugense DSM 14796.</title>
        <authorList>
            <consortium name="US DOE Joint Genome Institute (JGI-PGF)"/>
            <person name="Lucas S."/>
            <person name="Han J."/>
            <person name="Lapidus A."/>
            <person name="Bruce D."/>
            <person name="Goodwin L."/>
            <person name="Pitluck S."/>
            <person name="Peters L."/>
            <person name="Kyrpides N."/>
            <person name="Mavromatis K."/>
            <person name="Pagani I."/>
            <person name="Ivanova N."/>
            <person name="Ovchinnikova G."/>
            <person name="Zhang X."/>
            <person name="Saunders L."/>
            <person name="Detter J.C."/>
            <person name="Tapia R."/>
            <person name="Han C."/>
            <person name="Land M."/>
            <person name="Hauser L."/>
            <person name="Markowitz V."/>
            <person name="Cheng J.-F."/>
            <person name="Hugenholtz P."/>
            <person name="Woyke T."/>
            <person name="Wu D."/>
            <person name="Spring S."/>
            <person name="Schroeder M."/>
            <person name="Brambilla E."/>
            <person name="Klenk H.-P."/>
            <person name="Eisen J.A."/>
        </authorList>
    </citation>
    <scope>NUCLEOTIDE SEQUENCE [LARGE SCALE GENOMIC DNA]</scope>
    <source>
        <strain evidence="1 2">DSM 14796</strain>
    </source>
</reference>
<accession>M1E649</accession>
<protein>
    <submittedName>
        <fullName evidence="1">Uncharacterized protein</fullName>
    </submittedName>
</protein>
<keyword evidence="2" id="KW-1185">Reference proteome</keyword>
<proteinExistence type="predicted"/>
<name>M1E649_9BACT</name>
<dbReference type="RefSeq" id="WP_013757147.1">
    <property type="nucleotide sequence ID" value="NC_015499.1"/>
</dbReference>
<organism evidence="1 2">
    <name type="scientific">Thermodesulfobium narugense DSM 14796</name>
    <dbReference type="NCBI Taxonomy" id="747365"/>
    <lineage>
        <taxon>Bacteria</taxon>
        <taxon>Pseudomonadati</taxon>
        <taxon>Thermodesulfobiota</taxon>
        <taxon>Thermodesulfobiia</taxon>
        <taxon>Thermodesulfobiales</taxon>
        <taxon>Thermodesulfobiaceae</taxon>
        <taxon>Thermodesulfobium</taxon>
    </lineage>
</organism>
<sequence>MYFNDIVVYIPKNFSYDKDLVVDAKRSSYGKEYIFIYALDGGKDA</sequence>
<evidence type="ECO:0000313" key="2">
    <source>
        <dbReference type="Proteomes" id="UP000011765"/>
    </source>
</evidence>
<evidence type="ECO:0000313" key="1">
    <source>
        <dbReference type="EMBL" id="AEE15427.1"/>
    </source>
</evidence>